<dbReference type="InParanoid" id="A0A0D1DX39"/>
<feature type="compositionally biased region" description="Polar residues" evidence="1">
    <location>
        <begin position="54"/>
        <end position="65"/>
    </location>
</feature>
<dbReference type="EMBL" id="CM003154">
    <property type="protein sequence ID" value="KIS67065.1"/>
    <property type="molecule type" value="Genomic_DNA"/>
</dbReference>
<feature type="region of interest" description="Disordered" evidence="1">
    <location>
        <begin position="28"/>
        <end position="65"/>
    </location>
</feature>
<feature type="compositionally biased region" description="Basic and acidic residues" evidence="1">
    <location>
        <begin position="839"/>
        <end position="853"/>
    </location>
</feature>
<dbReference type="VEuPathDB" id="FungiDB:UMAG_15100"/>
<organism evidence="2 3">
    <name type="scientific">Mycosarcoma maydis</name>
    <name type="common">Corn smut fungus</name>
    <name type="synonym">Ustilago maydis</name>
    <dbReference type="NCBI Taxonomy" id="5270"/>
    <lineage>
        <taxon>Eukaryota</taxon>
        <taxon>Fungi</taxon>
        <taxon>Dikarya</taxon>
        <taxon>Basidiomycota</taxon>
        <taxon>Ustilaginomycotina</taxon>
        <taxon>Ustilaginomycetes</taxon>
        <taxon>Ustilaginales</taxon>
        <taxon>Ustilaginaceae</taxon>
        <taxon>Mycosarcoma</taxon>
    </lineage>
</organism>
<reference evidence="2 3" key="1">
    <citation type="journal article" date="2006" name="Nature">
        <title>Insights from the genome of the biotrophic fungal plant pathogen Ustilago maydis.</title>
        <authorList>
            <person name="Kamper J."/>
            <person name="Kahmann R."/>
            <person name="Bolker M."/>
            <person name="Ma L.J."/>
            <person name="Brefort T."/>
            <person name="Saville B.J."/>
            <person name="Banuett F."/>
            <person name="Kronstad J.W."/>
            <person name="Gold S.E."/>
            <person name="Muller O."/>
            <person name="Perlin M.H."/>
            <person name="Wosten H.A."/>
            <person name="de Vries R."/>
            <person name="Ruiz-Herrera J."/>
            <person name="Reynaga-Pena C.G."/>
            <person name="Snetselaar K."/>
            <person name="McCann M."/>
            <person name="Perez-Martin J."/>
            <person name="Feldbrugge M."/>
            <person name="Basse C.W."/>
            <person name="Steinberg G."/>
            <person name="Ibeas J.I."/>
            <person name="Holloman W."/>
            <person name="Guzman P."/>
            <person name="Farman M."/>
            <person name="Stajich J.E."/>
            <person name="Sentandreu R."/>
            <person name="Gonzalez-Prieto J.M."/>
            <person name="Kennell J.C."/>
            <person name="Molina L."/>
            <person name="Schirawski J."/>
            <person name="Mendoza-Mendoza A."/>
            <person name="Greilinger D."/>
            <person name="Munch K."/>
            <person name="Rossel N."/>
            <person name="Scherer M."/>
            <person name="Vranes M."/>
            <person name="Ladendorf O."/>
            <person name="Vincon V."/>
            <person name="Fuchs U."/>
            <person name="Sandrock B."/>
            <person name="Meng S."/>
            <person name="Ho E.C."/>
            <person name="Cahill M.J."/>
            <person name="Boyce K.J."/>
            <person name="Klose J."/>
            <person name="Klosterman S.J."/>
            <person name="Deelstra H.J."/>
            <person name="Ortiz-Castellanos L."/>
            <person name="Li W."/>
            <person name="Sanchez-Alonso P."/>
            <person name="Schreier P.H."/>
            <person name="Hauser-Hahn I."/>
            <person name="Vaupel M."/>
            <person name="Koopmann E."/>
            <person name="Friedrich G."/>
            <person name="Voss H."/>
            <person name="Schluter T."/>
            <person name="Margolis J."/>
            <person name="Platt D."/>
            <person name="Swimmer C."/>
            <person name="Gnirke A."/>
            <person name="Chen F."/>
            <person name="Vysotskaia V."/>
            <person name="Mannhaupt G."/>
            <person name="Guldener U."/>
            <person name="Munsterkotter M."/>
            <person name="Haase D."/>
            <person name="Oesterheld M."/>
            <person name="Mewes H.W."/>
            <person name="Mauceli E.W."/>
            <person name="DeCaprio D."/>
            <person name="Wade C.M."/>
            <person name="Butler J."/>
            <person name="Young S."/>
            <person name="Jaffe D.B."/>
            <person name="Calvo S."/>
            <person name="Nusbaum C."/>
            <person name="Galagan J."/>
            <person name="Birren B.W."/>
        </authorList>
    </citation>
    <scope>NUCLEOTIDE SEQUENCE [LARGE SCALE GENOMIC DNA]</scope>
    <source>
        <strain evidence="3">DSM 14603 / FGSC 9021 / UM521</strain>
    </source>
</reference>
<feature type="compositionally biased region" description="Low complexity" evidence="1">
    <location>
        <begin position="461"/>
        <end position="471"/>
    </location>
</feature>
<dbReference type="OrthoDB" id="2556353at2759"/>
<protein>
    <submittedName>
        <fullName evidence="2">Uncharacterized protein</fullName>
    </submittedName>
</protein>
<dbReference type="eggNOG" id="ENOG502TDW7">
    <property type="taxonomic scope" value="Eukaryota"/>
</dbReference>
<feature type="region of interest" description="Disordered" evidence="1">
    <location>
        <begin position="744"/>
        <end position="794"/>
    </location>
</feature>
<proteinExistence type="predicted"/>
<sequence length="901" mass="96254">MSAKTSAKRSSMVSSLSVADRAKAFQFGSTAALSPTTKPALTQTRAKPEPQSEPYLSTQPSLSRPWSSVVLPCDASASSTKPAPFSPRHRVSDSQAVIKHARRISISTPLHRRARSDVSVIDPFVSQEPTCNVNSVASPPTIRTSSFAEIELLTAELDATRRRTKSLAHPVRRARASSVLMHSITEEKAQLRLCPSQETIRPLTATSKPTLAHQQPHSSFQVSPVSPKTLGIHNTSLQLPANDAIINANEHKSADSLLEQVAMHEACVATLNTLSHDRAAAAAAAAFAAKNRQLGQPAPSLAPPRRRSSLVVAACAAEFRSLRSAGSNGDFSATQSDISQLFGDDSYDCSVSPMADMGHGTADYNLELNGERRASAASYLSNDSTVSTDLSIGSHASSLLFNAHLAAPGLQRCASSTNTIGSTRRSSVASSYCSHQLEKAPAKPPRSPLRMHSISLPVVAQQERQAAPPAQGADATRQPSDVTRLKSTPLPPLPAEAVAATHKPRSSKESVRRRRRKEGGQRPQPPARLDSLDASVAAAPKELQLKEEFPQRLLGDWMTTANVSSVVADPRMQSEVRVEPVPLHSRVHNKDGSMFLPGLGEIVPPSPSPSSELAVNVVVAKDEEIPVYPAARKRLGIESDVPTMLSATAAFVANSAAVKSSATLKSKLSGRFGRSPSNSSKDDTCSTGSGSGSGSGSDSTKVERKTSESSLPLLGKIRKTSTTARHSIVPPEMPSAWKERIVSKRPSLDLRRPSLTSLTSTSTQSSTSSQRDARSRTTLLPAQPQRSRSSMGFRKMLSSITGVEPEREPIITAASDMTLEALAASTFQSPSRAPSNAHHQQERKLESFIHLSDDDSDDADSDSVSSIPSPLQAKLNARRKDLTKLFGTTPADVYPQLTESR</sequence>
<gene>
    <name evidence="2" type="ORF">UMAG_15100</name>
</gene>
<dbReference type="Proteomes" id="UP000000561">
    <property type="component" value="Chromosome 15"/>
</dbReference>
<keyword evidence="3" id="KW-1185">Reference proteome</keyword>
<feature type="region of interest" description="Disordered" evidence="1">
    <location>
        <begin position="461"/>
        <end position="531"/>
    </location>
</feature>
<dbReference type="GeneID" id="23568184"/>
<evidence type="ECO:0000313" key="2">
    <source>
        <dbReference type="EMBL" id="KIS67065.1"/>
    </source>
</evidence>
<feature type="region of interest" description="Disordered" evidence="1">
    <location>
        <begin position="668"/>
        <end position="732"/>
    </location>
</feature>
<dbReference type="STRING" id="237631.A0A0D1DX39"/>
<dbReference type="AlphaFoldDB" id="A0A0D1DX39"/>
<dbReference type="KEGG" id="uma:UMAG_15100"/>
<accession>A0A0D1DX39</accession>
<feature type="compositionally biased region" description="Low complexity" evidence="1">
    <location>
        <begin position="753"/>
        <end position="770"/>
    </location>
</feature>
<evidence type="ECO:0000313" key="3">
    <source>
        <dbReference type="Proteomes" id="UP000000561"/>
    </source>
</evidence>
<evidence type="ECO:0000256" key="1">
    <source>
        <dbReference type="SAM" id="MobiDB-lite"/>
    </source>
</evidence>
<name>A0A0D1DX39_MYCMD</name>
<feature type="region of interest" description="Disordered" evidence="1">
    <location>
        <begin position="826"/>
        <end position="870"/>
    </location>
</feature>
<feature type="compositionally biased region" description="Polar residues" evidence="1">
    <location>
        <begin position="28"/>
        <end position="45"/>
    </location>
</feature>
<feature type="compositionally biased region" description="Polar residues" evidence="1">
    <location>
        <begin position="826"/>
        <end position="838"/>
    </location>
</feature>
<dbReference type="RefSeq" id="XP_011391400.1">
    <property type="nucleotide sequence ID" value="XM_011393098.1"/>
</dbReference>